<dbReference type="Proteomes" id="UP000247476">
    <property type="component" value="Unassembled WGS sequence"/>
</dbReference>
<comment type="caution">
    <text evidence="1">The sequence shown here is derived from an EMBL/GenBank/DDBJ whole genome shotgun (WGS) entry which is preliminary data.</text>
</comment>
<reference evidence="1 2" key="1">
    <citation type="submission" date="2018-05" db="EMBL/GenBank/DDBJ databases">
        <title>Paenibacillus flagellatus sp. nov., isolated from selenium mineral soil.</title>
        <authorList>
            <person name="Dai X."/>
        </authorList>
    </citation>
    <scope>NUCLEOTIDE SEQUENCE [LARGE SCALE GENOMIC DNA]</scope>
    <source>
        <strain evidence="1 2">DXL2</strain>
    </source>
</reference>
<protein>
    <submittedName>
        <fullName evidence="1">Uncharacterized protein</fullName>
    </submittedName>
</protein>
<gene>
    <name evidence="1" type="ORF">DLM86_19780</name>
</gene>
<evidence type="ECO:0000313" key="1">
    <source>
        <dbReference type="EMBL" id="PYI52425.1"/>
    </source>
</evidence>
<evidence type="ECO:0000313" key="2">
    <source>
        <dbReference type="Proteomes" id="UP000247476"/>
    </source>
</evidence>
<sequence length="60" mass="7069">MENVQDLLARRNQLMAAMRMMDRNASFDTEEGRVYAHTLVKLVMIEMQIEAQEKEKVARK</sequence>
<dbReference type="OrthoDB" id="2665304at2"/>
<keyword evidence="2" id="KW-1185">Reference proteome</keyword>
<organism evidence="1 2">
    <name type="scientific">Paenibacillus flagellatus</name>
    <dbReference type="NCBI Taxonomy" id="2211139"/>
    <lineage>
        <taxon>Bacteria</taxon>
        <taxon>Bacillati</taxon>
        <taxon>Bacillota</taxon>
        <taxon>Bacilli</taxon>
        <taxon>Bacillales</taxon>
        <taxon>Paenibacillaceae</taxon>
        <taxon>Paenibacillus</taxon>
    </lineage>
</organism>
<dbReference type="AlphaFoldDB" id="A0A2V5JZQ5"/>
<name>A0A2V5JZQ5_9BACL</name>
<dbReference type="EMBL" id="QJVJ01000009">
    <property type="protein sequence ID" value="PYI52425.1"/>
    <property type="molecule type" value="Genomic_DNA"/>
</dbReference>
<dbReference type="RefSeq" id="WP_110841793.1">
    <property type="nucleotide sequence ID" value="NZ_QJVJ01000009.1"/>
</dbReference>
<accession>A0A2V5JZQ5</accession>
<proteinExistence type="predicted"/>